<evidence type="ECO:0000256" key="5">
    <source>
        <dbReference type="ARBA" id="ARBA00022729"/>
    </source>
</evidence>
<gene>
    <name evidence="20" type="ORF">QR680_001333</name>
</gene>
<feature type="domain" description="G-protein coupled receptors family 2 profile 1" evidence="17">
    <location>
        <begin position="214"/>
        <end position="270"/>
    </location>
</feature>
<feature type="transmembrane region" description="Helical" evidence="14">
    <location>
        <begin position="606"/>
        <end position="625"/>
    </location>
</feature>
<dbReference type="SMART" id="SM00303">
    <property type="entry name" value="GPS"/>
    <property type="match status" value="1"/>
</dbReference>
<dbReference type="InterPro" id="IPR043159">
    <property type="entry name" value="Lectin_gal-bd_sf"/>
</dbReference>
<dbReference type="FunFam" id="1.20.1070.10:FF:000200">
    <property type="entry name" value="Adhesion G protein-coupled receptor L3"/>
    <property type="match status" value="1"/>
</dbReference>
<feature type="transmembrane region" description="Helical" evidence="14">
    <location>
        <begin position="757"/>
        <end position="779"/>
    </location>
</feature>
<evidence type="ECO:0000256" key="15">
    <source>
        <dbReference type="SAM" id="SignalP"/>
    </source>
</evidence>
<feature type="domain" description="SUEL-type lectin" evidence="18">
    <location>
        <begin position="45"/>
        <end position="164"/>
    </location>
</feature>
<evidence type="ECO:0000259" key="17">
    <source>
        <dbReference type="PROSITE" id="PS50227"/>
    </source>
</evidence>
<evidence type="ECO:0000256" key="1">
    <source>
        <dbReference type="ARBA" id="ARBA00004651"/>
    </source>
</evidence>
<evidence type="ECO:0000256" key="14">
    <source>
        <dbReference type="SAM" id="Phobius"/>
    </source>
</evidence>
<dbReference type="SUPFAM" id="SSF81321">
    <property type="entry name" value="Family A G protein-coupled receptor-like"/>
    <property type="match status" value="1"/>
</dbReference>
<feature type="chain" id="PRO_5041414296" description="Latrophilin Cirl" evidence="15">
    <location>
        <begin position="31"/>
        <end position="1093"/>
    </location>
</feature>
<dbReference type="PROSITE" id="PS50227">
    <property type="entry name" value="G_PROTEIN_RECEP_F2_3"/>
    <property type="match status" value="1"/>
</dbReference>
<dbReference type="Gene3D" id="4.10.1240.10">
    <property type="entry name" value="GPCR, family 2, extracellular hormone receptor domain"/>
    <property type="match status" value="1"/>
</dbReference>
<feature type="transmembrane region" description="Helical" evidence="14">
    <location>
        <begin position="570"/>
        <end position="594"/>
    </location>
</feature>
<evidence type="ECO:0000256" key="2">
    <source>
        <dbReference type="ARBA" id="ARBA00010933"/>
    </source>
</evidence>
<evidence type="ECO:0000256" key="12">
    <source>
        <dbReference type="ARBA" id="ARBA00023224"/>
    </source>
</evidence>
<feature type="transmembrane region" description="Helical" evidence="14">
    <location>
        <begin position="712"/>
        <end position="737"/>
    </location>
</feature>
<organism evidence="20 21">
    <name type="scientific">Steinernema hermaphroditum</name>
    <dbReference type="NCBI Taxonomy" id="289476"/>
    <lineage>
        <taxon>Eukaryota</taxon>
        <taxon>Metazoa</taxon>
        <taxon>Ecdysozoa</taxon>
        <taxon>Nematoda</taxon>
        <taxon>Chromadorea</taxon>
        <taxon>Rhabditida</taxon>
        <taxon>Tylenchina</taxon>
        <taxon>Panagrolaimomorpha</taxon>
        <taxon>Strongyloidoidea</taxon>
        <taxon>Steinernematidae</taxon>
        <taxon>Steinernema</taxon>
    </lineage>
</organism>
<dbReference type="Gene3D" id="2.60.220.50">
    <property type="match status" value="1"/>
</dbReference>
<proteinExistence type="inferred from homology"/>
<dbReference type="Pfam" id="PF00002">
    <property type="entry name" value="7tm_2"/>
    <property type="match status" value="1"/>
</dbReference>
<dbReference type="PROSITE" id="PS50221">
    <property type="entry name" value="GAIN_B"/>
    <property type="match status" value="1"/>
</dbReference>
<evidence type="ECO:0000259" key="19">
    <source>
        <dbReference type="PROSITE" id="PS50261"/>
    </source>
</evidence>
<evidence type="ECO:0000313" key="21">
    <source>
        <dbReference type="Proteomes" id="UP001175271"/>
    </source>
</evidence>
<dbReference type="Pfam" id="PF16489">
    <property type="entry name" value="GAIN"/>
    <property type="match status" value="1"/>
</dbReference>
<dbReference type="GO" id="GO:0005886">
    <property type="term" value="C:plasma membrane"/>
    <property type="evidence" value="ECO:0007669"/>
    <property type="project" value="UniProtKB-SubCell"/>
</dbReference>
<reference evidence="20" key="1">
    <citation type="submission" date="2023-06" db="EMBL/GenBank/DDBJ databases">
        <title>Genomic analysis of the entomopathogenic nematode Steinernema hermaphroditum.</title>
        <authorList>
            <person name="Schwarz E.M."/>
            <person name="Heppert J.K."/>
            <person name="Baniya A."/>
            <person name="Schwartz H.T."/>
            <person name="Tan C.-H."/>
            <person name="Antoshechkin I."/>
            <person name="Sternberg P.W."/>
            <person name="Goodrich-Blair H."/>
            <person name="Dillman A.R."/>
        </authorList>
    </citation>
    <scope>NUCLEOTIDE SEQUENCE</scope>
    <source>
        <strain evidence="20">PS9179</strain>
        <tissue evidence="20">Whole animal</tissue>
    </source>
</reference>
<dbReference type="CDD" id="cd22839">
    <property type="entry name" value="Gal_Rha_Lectin_LAT1"/>
    <property type="match status" value="1"/>
</dbReference>
<dbReference type="InterPro" id="IPR000832">
    <property type="entry name" value="GPCR_2_secretin-like"/>
</dbReference>
<keyword evidence="12" id="KW-0807">Transducer</keyword>
<dbReference type="Pfam" id="PF01825">
    <property type="entry name" value="GPS"/>
    <property type="match status" value="1"/>
</dbReference>
<keyword evidence="3" id="KW-1003">Cell membrane</keyword>
<name>A0AA39LFP6_9BILA</name>
<dbReference type="InterPro" id="IPR000922">
    <property type="entry name" value="Lectin_gal-bd_dom"/>
</dbReference>
<dbReference type="PANTHER" id="PTHR12011">
    <property type="entry name" value="ADHESION G-PROTEIN COUPLED RECEPTOR"/>
    <property type="match status" value="1"/>
</dbReference>
<keyword evidence="4 14" id="KW-0812">Transmembrane</keyword>
<dbReference type="Gene3D" id="1.20.1070.10">
    <property type="entry name" value="Rhodopsin 7-helix transmembrane proteins"/>
    <property type="match status" value="1"/>
</dbReference>
<evidence type="ECO:0000256" key="6">
    <source>
        <dbReference type="ARBA" id="ARBA00022734"/>
    </source>
</evidence>
<dbReference type="InterPro" id="IPR017981">
    <property type="entry name" value="GPCR_2-like_7TM"/>
</dbReference>
<keyword evidence="8" id="KW-0297">G-protein coupled receptor</keyword>
<feature type="transmembrane region" description="Helical" evidence="14">
    <location>
        <begin position="637"/>
        <end position="661"/>
    </location>
</feature>
<feature type="compositionally biased region" description="Low complexity" evidence="13">
    <location>
        <begin position="1044"/>
        <end position="1061"/>
    </location>
</feature>
<dbReference type="InterPro" id="IPR048072">
    <property type="entry name" value="7tmB2_latrophilin-like"/>
</dbReference>
<dbReference type="InterPro" id="IPR000203">
    <property type="entry name" value="GPS"/>
</dbReference>
<evidence type="ECO:0000256" key="7">
    <source>
        <dbReference type="ARBA" id="ARBA00022989"/>
    </source>
</evidence>
<comment type="similarity">
    <text evidence="2">Belongs to the G-protein coupled receptor 2 family. LN-TM7 subfamily.</text>
</comment>
<sequence>MRRNFDRSKLLLSLGTLITTLLLTCTSASSTDPDINEGKLNSVLICEGDVANFTCPPGTYISVHIANYGRYSLGPCNPSMNTDFNTVCQNANTIPRLQERCEGLRLCSVPVESDVFDDTCVGTVKYLEATCNGQERCMFPVSNEFLGDPCPKTTKYLELQYACSEIRVTTTTSTTTRPTTTTEAPTTVAERQWAMVATGDEESHTPLTEAPVVYCPLTERRHIIWPKTEGNFSAHIHCPDGTGFAHWNCSPSGEWTPQQGPDLSECSVDWSKRLIEDISREGHDPAVQRETLRDIISFTRRGFLYGGDLHNIARVMSDVMGLYKETPTEERYEPQAMDDLLIEAVNSVLKGDERSAWMDLQPKLRGEVADALLGTVESTVTNLVQKTAITTQHIVKPSVFVEVGTVNVYDYVQFPSISLYKNTFDSVELPREALEHSGKNVAAVVYAAYDNLGEYMSPEEDSLSDVPKKEIVSRVVTTSLVKQGRIEGVRGLSKPVVLTIRTHLRNANHTNPQCVWWERQRKIWRNDGCRLRSQNGTHSVCECDHLTHFAVLMDVHGMELSTVHDVSLTFLTYAGCTLSIISCLLAIVAFQLLGGGDSDRLCIHKNLCFCLAVAELIFLFGIFRTEDKNMCGVIAMALHYFFLAAFSWMLMEGIQLYYMLVEVFPAKHSRKPWLYLFSYGFPLCVVGGSAWYDLTSYGTEKLCWLRVDNYFIMTFVGPVGLILFCNFLFFIMTLRIVCGKSSGYKACNGQHRDTRSWVKGSMVLVILLGLTWTLGFFWVDQHSIVLAYAFTIVNSLQGLFIFLFHVVFNDKMHEEYRKWVRRNQWVPECLRDCGLELNDRQAGAFGAGSTDTSGVNSASSGGQDMMKRLIPGRHNRYSPYEECKKARLVAYGKTGESVVSSLLVCGSGSAYPPMSDRSVAYQSQMLHHHIDPRLQMVFTRPSANSSVYEYATIAYDDIKPVSGTPRGLYAPRYQQRYPHPVECPVAPMGFPSRNYNHIQQSMMTYQAAPASWFPSSSAATLPISEAYRVSPPNFPPPPPPQTTSHGSASDDSAYSDGGSSSLLTSAFRSEDRPSNVVLRMDPTKNPPLFCEGL</sequence>
<accession>A0AA39LFP6</accession>
<evidence type="ECO:0000256" key="8">
    <source>
        <dbReference type="ARBA" id="ARBA00023040"/>
    </source>
</evidence>
<feature type="domain" description="G-protein coupled receptors family 2 profile 2" evidence="19">
    <location>
        <begin position="568"/>
        <end position="809"/>
    </location>
</feature>
<dbReference type="PANTHER" id="PTHR12011:SF467">
    <property type="entry name" value="LATROPHILIN-LIKE PROTEIN 1"/>
    <property type="match status" value="1"/>
</dbReference>
<feature type="domain" description="GAIN-B" evidence="16">
    <location>
        <begin position="397"/>
        <end position="559"/>
    </location>
</feature>
<dbReference type="Pfam" id="PF02793">
    <property type="entry name" value="HRM"/>
    <property type="match status" value="1"/>
</dbReference>
<keyword evidence="7 14" id="KW-1133">Transmembrane helix</keyword>
<dbReference type="AlphaFoldDB" id="A0AA39LFP6"/>
<feature type="transmembrane region" description="Helical" evidence="14">
    <location>
        <begin position="673"/>
        <end position="692"/>
    </location>
</feature>
<evidence type="ECO:0000256" key="11">
    <source>
        <dbReference type="ARBA" id="ARBA00023170"/>
    </source>
</evidence>
<keyword evidence="10" id="KW-1015">Disulfide bond</keyword>
<feature type="compositionally biased region" description="Pro residues" evidence="13">
    <location>
        <begin position="1032"/>
        <end position="1041"/>
    </location>
</feature>
<evidence type="ECO:0000256" key="9">
    <source>
        <dbReference type="ARBA" id="ARBA00023136"/>
    </source>
</evidence>
<dbReference type="InterPro" id="IPR036445">
    <property type="entry name" value="GPCR_2_extracell_dom_sf"/>
</dbReference>
<protein>
    <recommendedName>
        <fullName evidence="22">Latrophilin Cirl</fullName>
    </recommendedName>
</protein>
<evidence type="ECO:0000313" key="20">
    <source>
        <dbReference type="EMBL" id="KAK0395553.1"/>
    </source>
</evidence>
<keyword evidence="11" id="KW-0675">Receptor</keyword>
<dbReference type="Pfam" id="PF02140">
    <property type="entry name" value="SUEL_Lectin"/>
    <property type="match status" value="1"/>
</dbReference>
<dbReference type="SMART" id="SM00008">
    <property type="entry name" value="HormR"/>
    <property type="match status" value="1"/>
</dbReference>
<dbReference type="SUPFAM" id="SSF111418">
    <property type="entry name" value="Hormone receptor domain"/>
    <property type="match status" value="1"/>
</dbReference>
<dbReference type="EMBL" id="JAUCMV010000005">
    <property type="protein sequence ID" value="KAK0395553.1"/>
    <property type="molecule type" value="Genomic_DNA"/>
</dbReference>
<evidence type="ECO:0000256" key="10">
    <source>
        <dbReference type="ARBA" id="ARBA00023157"/>
    </source>
</evidence>
<keyword evidence="6" id="KW-0430">Lectin</keyword>
<dbReference type="InterPro" id="IPR032471">
    <property type="entry name" value="AGRL2-4_GAIN_subdom_A"/>
</dbReference>
<feature type="signal peptide" evidence="15">
    <location>
        <begin position="1"/>
        <end position="30"/>
    </location>
</feature>
<dbReference type="InterPro" id="IPR046338">
    <property type="entry name" value="GAIN_dom_sf"/>
</dbReference>
<dbReference type="InterPro" id="IPR057244">
    <property type="entry name" value="GAIN_B"/>
</dbReference>
<evidence type="ECO:0000256" key="3">
    <source>
        <dbReference type="ARBA" id="ARBA00022475"/>
    </source>
</evidence>
<keyword evidence="5 15" id="KW-0732">Signal</keyword>
<feature type="transmembrane region" description="Helical" evidence="14">
    <location>
        <begin position="785"/>
        <end position="808"/>
    </location>
</feature>
<keyword evidence="21" id="KW-1185">Reference proteome</keyword>
<evidence type="ECO:0000256" key="13">
    <source>
        <dbReference type="SAM" id="MobiDB-lite"/>
    </source>
</evidence>
<dbReference type="Proteomes" id="UP001175271">
    <property type="component" value="Unassembled WGS sequence"/>
</dbReference>
<dbReference type="CDD" id="cd15440">
    <property type="entry name" value="7tmB2_latrophilin-like_invertebrate"/>
    <property type="match status" value="1"/>
</dbReference>
<evidence type="ECO:0000259" key="18">
    <source>
        <dbReference type="PROSITE" id="PS50228"/>
    </source>
</evidence>
<dbReference type="PROSITE" id="PS50261">
    <property type="entry name" value="G_PROTEIN_RECEP_F2_4"/>
    <property type="match status" value="1"/>
</dbReference>
<dbReference type="GO" id="GO:0007166">
    <property type="term" value="P:cell surface receptor signaling pathway"/>
    <property type="evidence" value="ECO:0007669"/>
    <property type="project" value="InterPro"/>
</dbReference>
<dbReference type="PRINTS" id="PR00249">
    <property type="entry name" value="GPCRSECRETIN"/>
</dbReference>
<comment type="subcellular location">
    <subcellularLocation>
        <location evidence="1">Cell membrane</location>
        <topology evidence="1">Multi-pass membrane protein</topology>
    </subcellularLocation>
</comment>
<evidence type="ECO:0000259" key="16">
    <source>
        <dbReference type="PROSITE" id="PS50221"/>
    </source>
</evidence>
<evidence type="ECO:0008006" key="22">
    <source>
        <dbReference type="Google" id="ProtNLM"/>
    </source>
</evidence>
<evidence type="ECO:0000256" key="4">
    <source>
        <dbReference type="ARBA" id="ARBA00022692"/>
    </source>
</evidence>
<feature type="region of interest" description="Disordered" evidence="13">
    <location>
        <begin position="1028"/>
        <end position="1093"/>
    </location>
</feature>
<dbReference type="PROSITE" id="PS50228">
    <property type="entry name" value="SUEL_LECTIN"/>
    <property type="match status" value="1"/>
</dbReference>
<dbReference type="GO" id="GO:0004930">
    <property type="term" value="F:G protein-coupled receptor activity"/>
    <property type="evidence" value="ECO:0007669"/>
    <property type="project" value="UniProtKB-KW"/>
</dbReference>
<dbReference type="InterPro" id="IPR001879">
    <property type="entry name" value="GPCR_2_extracellular_dom"/>
</dbReference>
<keyword evidence="9 14" id="KW-0472">Membrane</keyword>
<comment type="caution">
    <text evidence="20">The sequence shown here is derived from an EMBL/GenBank/DDBJ whole genome shotgun (WGS) entry which is preliminary data.</text>
</comment>
<dbReference type="Gene3D" id="2.60.120.740">
    <property type="match status" value="2"/>
</dbReference>
<dbReference type="GO" id="GO:0030246">
    <property type="term" value="F:carbohydrate binding"/>
    <property type="evidence" value="ECO:0007669"/>
    <property type="project" value="UniProtKB-KW"/>
</dbReference>